<dbReference type="EMBL" id="JACORU010000011">
    <property type="protein sequence ID" value="MBC5767618.1"/>
    <property type="molecule type" value="Genomic_DNA"/>
</dbReference>
<evidence type="ECO:0000313" key="1">
    <source>
        <dbReference type="EMBL" id="MBC5767618.1"/>
    </source>
</evidence>
<dbReference type="Proteomes" id="UP000596827">
    <property type="component" value="Unassembled WGS sequence"/>
</dbReference>
<dbReference type="AlphaFoldDB" id="A0A923S561"/>
<sequence>MRRWNLLQSGALDDPRVVNRWFPGQRDILEILQVLTLPEVERIADCGVPLFGLQLRCTDFVLDAYAARQVTDPMEQGAVQESFIALMARLDCVRTCFQQACLTFNLTYAEAAWLQRFCAHELQALAHDPSMQLTPLVSTEFFVASATRTFTSVQRSVLGCVSRRARPALAH</sequence>
<comment type="caution">
    <text evidence="1">The sequence shown here is derived from an EMBL/GenBank/DDBJ whole genome shotgun (WGS) entry which is preliminary data.</text>
</comment>
<reference evidence="1" key="1">
    <citation type="submission" date="2020-08" db="EMBL/GenBank/DDBJ databases">
        <title>Ramlibacter sp. GTP1 16S ribosomal RNA gene genome sequencing and assembly.</title>
        <authorList>
            <person name="Kang M."/>
        </authorList>
    </citation>
    <scope>NUCLEOTIDE SEQUENCE</scope>
    <source>
        <strain evidence="1">GTP1</strain>
    </source>
</reference>
<protein>
    <submittedName>
        <fullName evidence="1">Uncharacterized protein</fullName>
    </submittedName>
</protein>
<keyword evidence="2" id="KW-1185">Reference proteome</keyword>
<organism evidence="1 2">
    <name type="scientific">Ramlibacter albus</name>
    <dbReference type="NCBI Taxonomy" id="2079448"/>
    <lineage>
        <taxon>Bacteria</taxon>
        <taxon>Pseudomonadati</taxon>
        <taxon>Pseudomonadota</taxon>
        <taxon>Betaproteobacteria</taxon>
        <taxon>Burkholderiales</taxon>
        <taxon>Comamonadaceae</taxon>
        <taxon>Ramlibacter</taxon>
    </lineage>
</organism>
<name>A0A923S561_9BURK</name>
<evidence type="ECO:0000313" key="2">
    <source>
        <dbReference type="Proteomes" id="UP000596827"/>
    </source>
</evidence>
<proteinExistence type="predicted"/>
<gene>
    <name evidence="1" type="ORF">H8R02_24345</name>
</gene>
<dbReference type="RefSeq" id="WP_187084100.1">
    <property type="nucleotide sequence ID" value="NZ_JACORU010000011.1"/>
</dbReference>
<accession>A0A923S561</accession>